<evidence type="ECO:0000256" key="2">
    <source>
        <dbReference type="ARBA" id="ARBA00004733"/>
    </source>
</evidence>
<evidence type="ECO:0000256" key="9">
    <source>
        <dbReference type="ARBA" id="ARBA00023239"/>
    </source>
</evidence>
<dbReference type="PIRSF" id="PIRSF001413">
    <property type="entry name" value="Trp_syn_beta"/>
    <property type="match status" value="1"/>
</dbReference>
<proteinExistence type="inferred from homology"/>
<dbReference type="NCBIfam" id="TIGR00263">
    <property type="entry name" value="trpB"/>
    <property type="match status" value="1"/>
</dbReference>
<comment type="caution">
    <text evidence="13">The sequence shown here is derived from an EMBL/GenBank/DDBJ whole genome shotgun (WGS) entry which is preliminary data.</text>
</comment>
<dbReference type="Pfam" id="PF00291">
    <property type="entry name" value="PALP"/>
    <property type="match status" value="1"/>
</dbReference>
<evidence type="ECO:0000256" key="1">
    <source>
        <dbReference type="ARBA" id="ARBA00001933"/>
    </source>
</evidence>
<evidence type="ECO:0000256" key="4">
    <source>
        <dbReference type="ARBA" id="ARBA00011270"/>
    </source>
</evidence>
<dbReference type="EMBL" id="JASNJD010000011">
    <property type="protein sequence ID" value="MDK3019048.1"/>
    <property type="molecule type" value="Genomic_DNA"/>
</dbReference>
<accession>A0ABT7F373</accession>
<dbReference type="PROSITE" id="PS00168">
    <property type="entry name" value="TRP_SYNTHASE_BETA"/>
    <property type="match status" value="1"/>
</dbReference>
<dbReference type="EC" id="4.2.1.20" evidence="11"/>
<dbReference type="PANTHER" id="PTHR48077:SF3">
    <property type="entry name" value="TRYPTOPHAN SYNTHASE"/>
    <property type="match status" value="1"/>
</dbReference>
<evidence type="ECO:0000256" key="5">
    <source>
        <dbReference type="ARBA" id="ARBA00022605"/>
    </source>
</evidence>
<comment type="subunit">
    <text evidence="4 11">Tetramer of two alpha and two beta chains.</text>
</comment>
<evidence type="ECO:0000256" key="11">
    <source>
        <dbReference type="HAMAP-Rule" id="MF_00133"/>
    </source>
</evidence>
<evidence type="ECO:0000256" key="10">
    <source>
        <dbReference type="ARBA" id="ARBA00049047"/>
    </source>
</evidence>
<feature type="modified residue" description="N6-(pyridoxal phosphate)lysine" evidence="11">
    <location>
        <position position="98"/>
    </location>
</feature>
<sequence>MANDLINSFMSGPDENGRFGIFGGRFVSETLMPLILELEAQYERAKTDPEFWAEMDDLWKYYVGRPSPLYYAERLTEELGGAKIYLKREELNHTGAHKINNVLGQILLARRMGKTRIIAETGAGQHGVATATVCAKFGLKCIVYMGATDVERQAPNVFRMRLLGAEVVPVTSGRGTLKDAMNDAMRDWVTNVHDTFYCIGTVAGPHPYPAMVRDFQAIIGKETRWQLEEQEGEGRLPDTIVAAVGGGSNAMGLFYPFLDDPSVNIIGVEAGGHGVDDRMEHCASLTGGRPGVLHGNRTYLLQDEDGQILEGHSISAGLDYPGIGPEHSWLHDTGRASYVSVTDKEALEAFQLLCRTEGIIPALESSHAVAHVQKIAGGLPKDHIIVINLSGRGDKDIYTVAKFLGFDMSDTEGRTAD</sequence>
<evidence type="ECO:0000256" key="7">
    <source>
        <dbReference type="ARBA" id="ARBA00022898"/>
    </source>
</evidence>
<organism evidence="13 14">
    <name type="scientific">Pseudodonghicola flavimaris</name>
    <dbReference type="NCBI Taxonomy" id="3050036"/>
    <lineage>
        <taxon>Bacteria</taxon>
        <taxon>Pseudomonadati</taxon>
        <taxon>Pseudomonadota</taxon>
        <taxon>Alphaproteobacteria</taxon>
        <taxon>Rhodobacterales</taxon>
        <taxon>Paracoccaceae</taxon>
        <taxon>Pseudodonghicola</taxon>
    </lineage>
</organism>
<dbReference type="InterPro" id="IPR001926">
    <property type="entry name" value="TrpB-like_PALP"/>
</dbReference>
<dbReference type="InterPro" id="IPR006653">
    <property type="entry name" value="Trp_synth_b_CS"/>
</dbReference>
<reference evidence="13 14" key="1">
    <citation type="submission" date="2023-05" db="EMBL/GenBank/DDBJ databases">
        <title>Pseudodonghicola sp. nov.</title>
        <authorList>
            <person name="Huang J."/>
        </authorList>
    </citation>
    <scope>NUCLEOTIDE SEQUENCE [LARGE SCALE GENOMIC DNA]</scope>
    <source>
        <strain evidence="13 14">IC7</strain>
    </source>
</reference>
<dbReference type="SUPFAM" id="SSF53686">
    <property type="entry name" value="Tryptophan synthase beta subunit-like PLP-dependent enzymes"/>
    <property type="match status" value="1"/>
</dbReference>
<comment type="cofactor">
    <cofactor evidence="1 11">
        <name>pyridoxal 5'-phosphate</name>
        <dbReference type="ChEBI" id="CHEBI:597326"/>
    </cofactor>
</comment>
<comment type="catalytic activity">
    <reaction evidence="10 11">
        <text>(1S,2R)-1-C-(indol-3-yl)glycerol 3-phosphate + L-serine = D-glyceraldehyde 3-phosphate + L-tryptophan + H2O</text>
        <dbReference type="Rhea" id="RHEA:10532"/>
        <dbReference type="ChEBI" id="CHEBI:15377"/>
        <dbReference type="ChEBI" id="CHEBI:33384"/>
        <dbReference type="ChEBI" id="CHEBI:57912"/>
        <dbReference type="ChEBI" id="CHEBI:58866"/>
        <dbReference type="ChEBI" id="CHEBI:59776"/>
        <dbReference type="EC" id="4.2.1.20"/>
    </reaction>
</comment>
<keyword evidence="8 11" id="KW-0057">Aromatic amino acid biosynthesis</keyword>
<keyword evidence="5 11" id="KW-0028">Amino-acid biosynthesis</keyword>
<dbReference type="Proteomes" id="UP001243757">
    <property type="component" value="Unassembled WGS sequence"/>
</dbReference>
<evidence type="ECO:0000313" key="13">
    <source>
        <dbReference type="EMBL" id="MDK3019048.1"/>
    </source>
</evidence>
<feature type="domain" description="Tryptophan synthase beta chain-like PALP" evidence="12">
    <location>
        <begin position="64"/>
        <end position="391"/>
    </location>
</feature>
<evidence type="ECO:0000256" key="8">
    <source>
        <dbReference type="ARBA" id="ARBA00023141"/>
    </source>
</evidence>
<evidence type="ECO:0000259" key="12">
    <source>
        <dbReference type="Pfam" id="PF00291"/>
    </source>
</evidence>
<protein>
    <recommendedName>
        <fullName evidence="11">Tryptophan synthase beta chain</fullName>
        <ecNumber evidence="11">4.2.1.20</ecNumber>
    </recommendedName>
</protein>
<evidence type="ECO:0000313" key="14">
    <source>
        <dbReference type="Proteomes" id="UP001243757"/>
    </source>
</evidence>
<keyword evidence="6 11" id="KW-0822">Tryptophan biosynthesis</keyword>
<dbReference type="GO" id="GO:0004834">
    <property type="term" value="F:tryptophan synthase activity"/>
    <property type="evidence" value="ECO:0007669"/>
    <property type="project" value="UniProtKB-EC"/>
</dbReference>
<comment type="function">
    <text evidence="11">The beta subunit is responsible for the synthesis of L-tryptophan from indole and L-serine.</text>
</comment>
<dbReference type="InterPro" id="IPR023026">
    <property type="entry name" value="Trp_synth_beta/beta-like"/>
</dbReference>
<gene>
    <name evidence="11 13" type="primary">trpB</name>
    <name evidence="13" type="ORF">QO033_15290</name>
</gene>
<evidence type="ECO:0000256" key="3">
    <source>
        <dbReference type="ARBA" id="ARBA00009982"/>
    </source>
</evidence>
<comment type="pathway">
    <text evidence="2 11">Amino-acid biosynthesis; L-tryptophan biosynthesis; L-tryptophan from chorismate: step 5/5.</text>
</comment>
<dbReference type="InterPro" id="IPR006654">
    <property type="entry name" value="Trp_synth_beta"/>
</dbReference>
<dbReference type="CDD" id="cd06446">
    <property type="entry name" value="Trp-synth_B"/>
    <property type="match status" value="1"/>
</dbReference>
<dbReference type="RefSeq" id="WP_284481849.1">
    <property type="nucleotide sequence ID" value="NZ_JASNJD010000011.1"/>
</dbReference>
<dbReference type="Gene3D" id="3.40.50.1100">
    <property type="match status" value="2"/>
</dbReference>
<keyword evidence="7 11" id="KW-0663">Pyridoxal phosphate</keyword>
<keyword evidence="9 11" id="KW-0456">Lyase</keyword>
<evidence type="ECO:0000256" key="6">
    <source>
        <dbReference type="ARBA" id="ARBA00022822"/>
    </source>
</evidence>
<name>A0ABT7F373_9RHOB</name>
<dbReference type="PANTHER" id="PTHR48077">
    <property type="entry name" value="TRYPTOPHAN SYNTHASE-RELATED"/>
    <property type="match status" value="1"/>
</dbReference>
<comment type="similarity">
    <text evidence="3 11">Belongs to the TrpB family.</text>
</comment>
<dbReference type="InterPro" id="IPR036052">
    <property type="entry name" value="TrpB-like_PALP_sf"/>
</dbReference>
<keyword evidence="14" id="KW-1185">Reference proteome</keyword>
<dbReference type="HAMAP" id="MF_00133">
    <property type="entry name" value="Trp_synth_beta"/>
    <property type="match status" value="1"/>
</dbReference>